<keyword evidence="3" id="KW-0175">Coiled coil</keyword>
<dbReference type="InterPro" id="IPR011990">
    <property type="entry name" value="TPR-like_helical_dom_sf"/>
</dbReference>
<feature type="compositionally biased region" description="Basic and acidic residues" evidence="4">
    <location>
        <begin position="449"/>
        <end position="473"/>
    </location>
</feature>
<proteinExistence type="predicted"/>
<dbReference type="GO" id="GO:0005654">
    <property type="term" value="C:nucleoplasm"/>
    <property type="evidence" value="ECO:0007669"/>
    <property type="project" value="TreeGrafter"/>
</dbReference>
<protein>
    <recommendedName>
        <fullName evidence="5">Tetratricopeptide SHNi-TPR domain-containing protein</fullName>
    </recommendedName>
</protein>
<evidence type="ECO:0000259" key="5">
    <source>
        <dbReference type="Pfam" id="PF10516"/>
    </source>
</evidence>
<dbReference type="GO" id="GO:0042393">
    <property type="term" value="F:histone binding"/>
    <property type="evidence" value="ECO:0007669"/>
    <property type="project" value="TreeGrafter"/>
</dbReference>
<dbReference type="Pfam" id="PF10516">
    <property type="entry name" value="SHNi-TPR"/>
    <property type="match status" value="1"/>
</dbReference>
<dbReference type="EMBL" id="ML996691">
    <property type="protein sequence ID" value="KAF2402402.1"/>
    <property type="molecule type" value="Genomic_DNA"/>
</dbReference>
<sequence length="473" mass="50876">MAEETPKSPSLVPSEIMEAADVDNASKSSSKFDQIVHAANMQYALKKYSEAADLYSTATVLQAETNGEMDPANADLLYLYGRCLYKVAVAKSDVLGGPAATESKKKEDIEAAAGASAAAAAPDVAKQPFFEFTGDENWDTESDEEDKGDDGDKGEEEQEDDLGSAFEVLELARVLFEKQLKQLADTPIDESKGPIDVSNGTTDTDKKGKGKSVAAPSHELKRIKTSLADVRDLLAEIGLENERFSDAVVDAQAALELKLQLNPPESALIAEAHYKVSLALEFASVNVTREKEGTEAVVSEDVDTEMRAESARHMELALESCRLRLEKEEREFKELGDKSKVTKDDILEMKEVIEDMELRLADLHAPPVKVADINNPASSADSAVPADITELFKRALAGAAAPAPASAVDDAKPATDLTGLVRKKGKPAAKDGEKLAVPKEGGSSAPRAASEKRKLDYVEEKDETEGKGKKARH</sequence>
<evidence type="ECO:0000313" key="6">
    <source>
        <dbReference type="EMBL" id="KAF2402402.1"/>
    </source>
</evidence>
<dbReference type="GO" id="GO:0006335">
    <property type="term" value="P:DNA replication-dependent chromatin assembly"/>
    <property type="evidence" value="ECO:0007669"/>
    <property type="project" value="TreeGrafter"/>
</dbReference>
<feature type="region of interest" description="Disordered" evidence="4">
    <location>
        <begin position="133"/>
        <end position="160"/>
    </location>
</feature>
<dbReference type="Proteomes" id="UP000799640">
    <property type="component" value="Unassembled WGS sequence"/>
</dbReference>
<evidence type="ECO:0000256" key="3">
    <source>
        <dbReference type="SAM" id="Coils"/>
    </source>
</evidence>
<dbReference type="Gene3D" id="1.25.40.10">
    <property type="entry name" value="Tetratricopeptide repeat domain"/>
    <property type="match status" value="1"/>
</dbReference>
<name>A0A6G1I2C0_9PEZI</name>
<organism evidence="6 7">
    <name type="scientific">Trichodelitschia bisporula</name>
    <dbReference type="NCBI Taxonomy" id="703511"/>
    <lineage>
        <taxon>Eukaryota</taxon>
        <taxon>Fungi</taxon>
        <taxon>Dikarya</taxon>
        <taxon>Ascomycota</taxon>
        <taxon>Pezizomycotina</taxon>
        <taxon>Dothideomycetes</taxon>
        <taxon>Dothideomycetes incertae sedis</taxon>
        <taxon>Phaeotrichales</taxon>
        <taxon>Phaeotrichaceae</taxon>
        <taxon>Trichodelitschia</taxon>
    </lineage>
</organism>
<feature type="domain" description="Tetratricopeptide SHNi-TPR" evidence="5">
    <location>
        <begin position="228"/>
        <end position="265"/>
    </location>
</feature>
<dbReference type="OrthoDB" id="5587616at2759"/>
<dbReference type="InterPro" id="IPR051730">
    <property type="entry name" value="NASP-like"/>
</dbReference>
<accession>A0A6G1I2C0</accession>
<evidence type="ECO:0000313" key="7">
    <source>
        <dbReference type="Proteomes" id="UP000799640"/>
    </source>
</evidence>
<feature type="region of interest" description="Disordered" evidence="4">
    <location>
        <begin position="402"/>
        <end position="473"/>
    </location>
</feature>
<dbReference type="PANTHER" id="PTHR15081:SF1">
    <property type="entry name" value="NUCLEAR AUTOANTIGENIC SPERM PROTEIN"/>
    <property type="match status" value="1"/>
</dbReference>
<dbReference type="AlphaFoldDB" id="A0A6G1I2C0"/>
<evidence type="ECO:0000256" key="1">
    <source>
        <dbReference type="ARBA" id="ARBA00022737"/>
    </source>
</evidence>
<feature type="compositionally biased region" description="Basic and acidic residues" evidence="4">
    <location>
        <begin position="428"/>
        <end position="437"/>
    </location>
</feature>
<feature type="coiled-coil region" evidence="3">
    <location>
        <begin position="311"/>
        <end position="338"/>
    </location>
</feature>
<dbReference type="PANTHER" id="PTHR15081">
    <property type="entry name" value="NUCLEAR AUTOANTIGENIC SPERM PROTEIN NASP -RELATED"/>
    <property type="match status" value="1"/>
</dbReference>
<dbReference type="InterPro" id="IPR019544">
    <property type="entry name" value="Tetratricopeptide_SHNi-TPR_dom"/>
</dbReference>
<keyword evidence="7" id="KW-1185">Reference proteome</keyword>
<evidence type="ECO:0000256" key="2">
    <source>
        <dbReference type="ARBA" id="ARBA00022803"/>
    </source>
</evidence>
<keyword evidence="1" id="KW-0677">Repeat</keyword>
<gene>
    <name evidence="6" type="ORF">EJ06DRAFT_580663</name>
</gene>
<keyword evidence="2" id="KW-0802">TPR repeat</keyword>
<feature type="region of interest" description="Disordered" evidence="4">
    <location>
        <begin position="187"/>
        <end position="215"/>
    </location>
</feature>
<reference evidence="6" key="1">
    <citation type="journal article" date="2020" name="Stud. Mycol.">
        <title>101 Dothideomycetes genomes: a test case for predicting lifestyles and emergence of pathogens.</title>
        <authorList>
            <person name="Haridas S."/>
            <person name="Albert R."/>
            <person name="Binder M."/>
            <person name="Bloem J."/>
            <person name="Labutti K."/>
            <person name="Salamov A."/>
            <person name="Andreopoulos B."/>
            <person name="Baker S."/>
            <person name="Barry K."/>
            <person name="Bills G."/>
            <person name="Bluhm B."/>
            <person name="Cannon C."/>
            <person name="Castanera R."/>
            <person name="Culley D."/>
            <person name="Daum C."/>
            <person name="Ezra D."/>
            <person name="Gonzalez J."/>
            <person name="Henrissat B."/>
            <person name="Kuo A."/>
            <person name="Liang C."/>
            <person name="Lipzen A."/>
            <person name="Lutzoni F."/>
            <person name="Magnuson J."/>
            <person name="Mondo S."/>
            <person name="Nolan M."/>
            <person name="Ohm R."/>
            <person name="Pangilinan J."/>
            <person name="Park H.-J."/>
            <person name="Ramirez L."/>
            <person name="Alfaro M."/>
            <person name="Sun H."/>
            <person name="Tritt A."/>
            <person name="Yoshinaga Y."/>
            <person name="Zwiers L.-H."/>
            <person name="Turgeon B."/>
            <person name="Goodwin S."/>
            <person name="Spatafora J."/>
            <person name="Crous P."/>
            <person name="Grigoriev I."/>
        </authorList>
    </citation>
    <scope>NUCLEOTIDE SEQUENCE</scope>
    <source>
        <strain evidence="6">CBS 262.69</strain>
    </source>
</reference>
<evidence type="ECO:0000256" key="4">
    <source>
        <dbReference type="SAM" id="MobiDB-lite"/>
    </source>
</evidence>
<dbReference type="SUPFAM" id="SSF48452">
    <property type="entry name" value="TPR-like"/>
    <property type="match status" value="1"/>
</dbReference>
<dbReference type="GO" id="GO:0034080">
    <property type="term" value="P:CENP-A containing chromatin assembly"/>
    <property type="evidence" value="ECO:0007669"/>
    <property type="project" value="TreeGrafter"/>
</dbReference>